<keyword evidence="3" id="KW-1185">Reference proteome</keyword>
<sequence>MSLLQTTYPRQPHQHPSPPRNSTRQGRQALFKSQVHQSYLPLRSQSYLPLRSQSYLQLKFQSYLKYLKRSGTSLRL</sequence>
<accession>A0A9D4MGV9</accession>
<dbReference type="EMBL" id="JAIWYP010000001">
    <property type="protein sequence ID" value="KAH3877342.1"/>
    <property type="molecule type" value="Genomic_DNA"/>
</dbReference>
<comment type="caution">
    <text evidence="2">The sequence shown here is derived from an EMBL/GenBank/DDBJ whole genome shotgun (WGS) entry which is preliminary data.</text>
</comment>
<dbReference type="Proteomes" id="UP000828390">
    <property type="component" value="Unassembled WGS sequence"/>
</dbReference>
<evidence type="ECO:0000313" key="2">
    <source>
        <dbReference type="EMBL" id="KAH3877342.1"/>
    </source>
</evidence>
<feature type="region of interest" description="Disordered" evidence="1">
    <location>
        <begin position="1"/>
        <end position="26"/>
    </location>
</feature>
<evidence type="ECO:0000256" key="1">
    <source>
        <dbReference type="SAM" id="MobiDB-lite"/>
    </source>
</evidence>
<proteinExistence type="predicted"/>
<protein>
    <submittedName>
        <fullName evidence="2">Uncharacterized protein</fullName>
    </submittedName>
</protein>
<reference evidence="2" key="1">
    <citation type="journal article" date="2019" name="bioRxiv">
        <title>The Genome of the Zebra Mussel, Dreissena polymorpha: A Resource for Invasive Species Research.</title>
        <authorList>
            <person name="McCartney M.A."/>
            <person name="Auch B."/>
            <person name="Kono T."/>
            <person name="Mallez S."/>
            <person name="Zhang Y."/>
            <person name="Obille A."/>
            <person name="Becker A."/>
            <person name="Abrahante J.E."/>
            <person name="Garbe J."/>
            <person name="Badalamenti J.P."/>
            <person name="Herman A."/>
            <person name="Mangelson H."/>
            <person name="Liachko I."/>
            <person name="Sullivan S."/>
            <person name="Sone E.D."/>
            <person name="Koren S."/>
            <person name="Silverstein K.A.T."/>
            <person name="Beckman K.B."/>
            <person name="Gohl D.M."/>
        </authorList>
    </citation>
    <scope>NUCLEOTIDE SEQUENCE</scope>
    <source>
        <strain evidence="2">Duluth1</strain>
        <tissue evidence="2">Whole animal</tissue>
    </source>
</reference>
<organism evidence="2 3">
    <name type="scientific">Dreissena polymorpha</name>
    <name type="common">Zebra mussel</name>
    <name type="synonym">Mytilus polymorpha</name>
    <dbReference type="NCBI Taxonomy" id="45954"/>
    <lineage>
        <taxon>Eukaryota</taxon>
        <taxon>Metazoa</taxon>
        <taxon>Spiralia</taxon>
        <taxon>Lophotrochozoa</taxon>
        <taxon>Mollusca</taxon>
        <taxon>Bivalvia</taxon>
        <taxon>Autobranchia</taxon>
        <taxon>Heteroconchia</taxon>
        <taxon>Euheterodonta</taxon>
        <taxon>Imparidentia</taxon>
        <taxon>Neoheterodontei</taxon>
        <taxon>Myida</taxon>
        <taxon>Dreissenoidea</taxon>
        <taxon>Dreissenidae</taxon>
        <taxon>Dreissena</taxon>
    </lineage>
</organism>
<reference evidence="2" key="2">
    <citation type="submission" date="2020-11" db="EMBL/GenBank/DDBJ databases">
        <authorList>
            <person name="McCartney M.A."/>
            <person name="Auch B."/>
            <person name="Kono T."/>
            <person name="Mallez S."/>
            <person name="Becker A."/>
            <person name="Gohl D.M."/>
            <person name="Silverstein K.A.T."/>
            <person name="Koren S."/>
            <person name="Bechman K.B."/>
            <person name="Herman A."/>
            <person name="Abrahante J.E."/>
            <person name="Garbe J."/>
        </authorList>
    </citation>
    <scope>NUCLEOTIDE SEQUENCE</scope>
    <source>
        <strain evidence="2">Duluth1</strain>
        <tissue evidence="2">Whole animal</tissue>
    </source>
</reference>
<dbReference type="AlphaFoldDB" id="A0A9D4MGV9"/>
<evidence type="ECO:0000313" key="3">
    <source>
        <dbReference type="Proteomes" id="UP000828390"/>
    </source>
</evidence>
<gene>
    <name evidence="2" type="ORF">DPMN_001205</name>
</gene>
<name>A0A9D4MGV9_DREPO</name>